<sequence>MTTLLHPRTPADDDIVAGPPAEDGPDLRFDAEELHETDEADDDVEGDSLADEIHVEDPAVEARLFTAREVRRAAWHVSPLTLTLILLTVGVALLAATGLPFLPMGAEAEYHSAAAGGLMALAGIVPAVLAAVSAGRPVTRLDGGSLMRRGLAGWVVGIYCVAWGAAFTLPLLTLVHAWPWLEQPAGIGAGLGLLVVTTLGTPIVFLVLAARLHPRTSTLLAVSRAVRRNGQPSAADIRDRCALVKDLRDLAISEHEAGDRRAVRHRMAGLATIAASTPVREVAHLAFDELGLVCQGVCLDRDLAREGVALVRLAAEQLAASDPELLDRAISETAAIWTAVAKRDASPKVAEDAVVAATEIALLRGPAPQQALGALVTVLARADDGSRAWAVDHIRLVDERVDFPALPHDDPVAATWVETRRRLGPDGFLPLVHRLSALLLHGGDRETTALVARAAAHLLLTHNTDPSLTSKSLRDDVQSLVRDGHAPALRRIAAAALKADHPAPDAARGVLFAELLRHWALLSKSQLEAVVRFLVGLPDDRLLDRVAPALLPRLNGLVPPTLLRTWGPDRTVLTVHQQFVVLRLVARVRSAAAHRDPSMADAHPLLNTVFSRLVDAGLVDALTEEHQTALRKLTAALVHQVGEVDPEAAAALAAPAIPLLVAGEGDFGAAWLLWWQREAKGLVPERTTSVWVASAVATLVALRARLAVLDAAAPLNLPAEDPHAGRGWTYGAVAEAASDALVQLQADLPPGTCGVVLSAVRRWVIHREGGGAPSEDVGESQTRVTEALRALPDVPDDDPRAAGIHRHRAALELWQRWVIGRRAGDRGDFRAADEALAVHGQQLLRAKDEISIQVLATVVPTWCEGATGMPDPEDPAVVHLVRALTTFHQVRAEVGKALRLGAVAPAVWEALVPFFSTDVLTLAQLVRQASVEAPALVAVVVGPLLDALADPAVVRKRDRQLPEAARCLADAAGSGAWRAELAPVLATLERLGRRPGATNAARAALAQLGSGTDGTRGGPATAG</sequence>
<reference evidence="4" key="1">
    <citation type="submission" date="2017-06" db="EMBL/GenBank/DDBJ databases">
        <authorList>
            <person name="Varghese N."/>
            <person name="Submissions S."/>
        </authorList>
    </citation>
    <scope>NUCLEOTIDE SEQUENCE [LARGE SCALE GENOMIC DNA]</scope>
    <source>
        <strain evidence="4">DSM 46839</strain>
    </source>
</reference>
<proteinExistence type="predicted"/>
<dbReference type="Proteomes" id="UP000198373">
    <property type="component" value="Unassembled WGS sequence"/>
</dbReference>
<feature type="region of interest" description="Disordered" evidence="1">
    <location>
        <begin position="1"/>
        <end position="27"/>
    </location>
</feature>
<name>A0A239H5Q7_9ACTN</name>
<dbReference type="SUPFAM" id="SSF103473">
    <property type="entry name" value="MFS general substrate transporter"/>
    <property type="match status" value="1"/>
</dbReference>
<dbReference type="InterPro" id="IPR036259">
    <property type="entry name" value="MFS_trans_sf"/>
</dbReference>
<dbReference type="OrthoDB" id="9825018at2"/>
<evidence type="ECO:0000256" key="2">
    <source>
        <dbReference type="SAM" id="Phobius"/>
    </source>
</evidence>
<evidence type="ECO:0000313" key="4">
    <source>
        <dbReference type="Proteomes" id="UP000198373"/>
    </source>
</evidence>
<gene>
    <name evidence="3" type="ORF">SAMN06893096_107206</name>
</gene>
<keyword evidence="2" id="KW-0472">Membrane</keyword>
<protein>
    <submittedName>
        <fullName evidence="3">Uncharacterized protein</fullName>
    </submittedName>
</protein>
<feature type="transmembrane region" description="Helical" evidence="2">
    <location>
        <begin position="151"/>
        <end position="175"/>
    </location>
</feature>
<accession>A0A239H5Q7</accession>
<evidence type="ECO:0000256" key="1">
    <source>
        <dbReference type="SAM" id="MobiDB-lite"/>
    </source>
</evidence>
<dbReference type="RefSeq" id="WP_089306462.1">
    <property type="nucleotide sequence ID" value="NZ_FZOO01000007.1"/>
</dbReference>
<organism evidence="3 4">
    <name type="scientific">Geodermatophilus pulveris</name>
    <dbReference type="NCBI Taxonomy" id="1564159"/>
    <lineage>
        <taxon>Bacteria</taxon>
        <taxon>Bacillati</taxon>
        <taxon>Actinomycetota</taxon>
        <taxon>Actinomycetes</taxon>
        <taxon>Geodermatophilales</taxon>
        <taxon>Geodermatophilaceae</taxon>
        <taxon>Geodermatophilus</taxon>
    </lineage>
</organism>
<feature type="transmembrane region" description="Helical" evidence="2">
    <location>
        <begin position="80"/>
        <end position="102"/>
    </location>
</feature>
<dbReference type="AlphaFoldDB" id="A0A239H5Q7"/>
<keyword evidence="2" id="KW-1133">Transmembrane helix</keyword>
<feature type="transmembrane region" description="Helical" evidence="2">
    <location>
        <begin position="187"/>
        <end position="210"/>
    </location>
</feature>
<keyword evidence="2" id="KW-0812">Transmembrane</keyword>
<evidence type="ECO:0000313" key="3">
    <source>
        <dbReference type="EMBL" id="SNS76358.1"/>
    </source>
</evidence>
<feature type="transmembrane region" description="Helical" evidence="2">
    <location>
        <begin position="114"/>
        <end position="139"/>
    </location>
</feature>
<dbReference type="EMBL" id="FZOO01000007">
    <property type="protein sequence ID" value="SNS76358.1"/>
    <property type="molecule type" value="Genomic_DNA"/>
</dbReference>
<keyword evidence="4" id="KW-1185">Reference proteome</keyword>